<dbReference type="InterPro" id="IPR014729">
    <property type="entry name" value="Rossmann-like_a/b/a_fold"/>
</dbReference>
<name>A0A2H0BW50_9BACT</name>
<evidence type="ECO:0000256" key="1">
    <source>
        <dbReference type="ARBA" id="ARBA00005594"/>
    </source>
</evidence>
<organism evidence="11 12">
    <name type="scientific">Candidatus Roizmanbacteria bacterium CG22_combo_CG10-13_8_21_14_all_38_20</name>
    <dbReference type="NCBI Taxonomy" id="1974862"/>
    <lineage>
        <taxon>Bacteria</taxon>
        <taxon>Candidatus Roizmaniibacteriota</taxon>
    </lineage>
</organism>
<comment type="caution">
    <text evidence="11">The sequence shown here is derived from an EMBL/GenBank/DDBJ whole genome shotgun (WGS) entry which is preliminary data.</text>
</comment>
<dbReference type="EC" id="6.1.1.2" evidence="2 9"/>
<comment type="catalytic activity">
    <reaction evidence="8">
        <text>tRNA(Trp) + L-tryptophan + ATP = L-tryptophyl-tRNA(Trp) + AMP + diphosphate + H(+)</text>
        <dbReference type="Rhea" id="RHEA:24080"/>
        <dbReference type="Rhea" id="RHEA-COMP:9671"/>
        <dbReference type="Rhea" id="RHEA-COMP:9705"/>
        <dbReference type="ChEBI" id="CHEBI:15378"/>
        <dbReference type="ChEBI" id="CHEBI:30616"/>
        <dbReference type="ChEBI" id="CHEBI:33019"/>
        <dbReference type="ChEBI" id="CHEBI:57912"/>
        <dbReference type="ChEBI" id="CHEBI:78442"/>
        <dbReference type="ChEBI" id="CHEBI:78535"/>
        <dbReference type="ChEBI" id="CHEBI:456215"/>
        <dbReference type="EC" id="6.1.1.2"/>
    </reaction>
</comment>
<dbReference type="Pfam" id="PF00579">
    <property type="entry name" value="tRNA-synt_1b"/>
    <property type="match status" value="1"/>
</dbReference>
<keyword evidence="3 10" id="KW-0436">Ligase</keyword>
<dbReference type="InterPro" id="IPR050203">
    <property type="entry name" value="Trp-tRNA_synthetase"/>
</dbReference>
<sequence>MNKKRVLSGIRATGRLHLGNYLGAVKGMLALQDNKEYETLFFVVDLHTMTTPYDPATLSTATNEIILDYLASGLDPKISAIFVQSDLADLHTQLMFYVSTSVSIARMQHLPTFKDKVKQHPKGVTMALLNYPILMAADILIYKASKVPVGIDQEPHLEIAREIARKMNSLYGLDFPEPTRFATKGEYIPSLTGEGKMSKSVEGSFINLTDDLDTIKKHLASAPTDSGQEDKVPSVGGVANLLTFVELFQGTDKKKEYEKQYTGTGIRYGDLKAELAEAIFEELKPIQAKRKEFESDPKRVRQILDEGAQKARIIASATIKEVKSAMGLKQLETHSWSGLG</sequence>
<proteinExistence type="inferred from homology"/>
<evidence type="ECO:0000256" key="6">
    <source>
        <dbReference type="ARBA" id="ARBA00022917"/>
    </source>
</evidence>
<dbReference type="GO" id="GO:0005829">
    <property type="term" value="C:cytosol"/>
    <property type="evidence" value="ECO:0007669"/>
    <property type="project" value="TreeGrafter"/>
</dbReference>
<dbReference type="InterPro" id="IPR002306">
    <property type="entry name" value="Trp-tRNA-ligase"/>
</dbReference>
<dbReference type="PRINTS" id="PR01039">
    <property type="entry name" value="TRNASYNTHTRP"/>
</dbReference>
<dbReference type="AlphaFoldDB" id="A0A2H0BW50"/>
<comment type="similarity">
    <text evidence="1 10">Belongs to the class-I aminoacyl-tRNA synthetase family.</text>
</comment>
<evidence type="ECO:0000256" key="3">
    <source>
        <dbReference type="ARBA" id="ARBA00022598"/>
    </source>
</evidence>
<dbReference type="PANTHER" id="PTHR43766:SF1">
    <property type="entry name" value="TRYPTOPHAN--TRNA LIGASE, MITOCHONDRIAL"/>
    <property type="match status" value="1"/>
</dbReference>
<dbReference type="FunFam" id="1.10.240.10:FF:000005">
    <property type="entry name" value="Tryptophan--tRNA ligase"/>
    <property type="match status" value="1"/>
</dbReference>
<evidence type="ECO:0000256" key="7">
    <source>
        <dbReference type="ARBA" id="ARBA00023146"/>
    </source>
</evidence>
<reference evidence="11 12" key="1">
    <citation type="submission" date="2017-09" db="EMBL/GenBank/DDBJ databases">
        <title>Depth-based differentiation of microbial function through sediment-hosted aquifers and enrichment of novel symbionts in the deep terrestrial subsurface.</title>
        <authorList>
            <person name="Probst A.J."/>
            <person name="Ladd B."/>
            <person name="Jarett J.K."/>
            <person name="Geller-Mcgrath D.E."/>
            <person name="Sieber C.M."/>
            <person name="Emerson J.B."/>
            <person name="Anantharaman K."/>
            <person name="Thomas B.C."/>
            <person name="Malmstrom R."/>
            <person name="Stieglmeier M."/>
            <person name="Klingl A."/>
            <person name="Woyke T."/>
            <person name="Ryan C.M."/>
            <person name="Banfield J.F."/>
        </authorList>
    </citation>
    <scope>NUCLEOTIDE SEQUENCE [LARGE SCALE GENOMIC DNA]</scope>
    <source>
        <strain evidence="11">CG22_combo_CG10-13_8_21_14_all_38_20</strain>
    </source>
</reference>
<evidence type="ECO:0000256" key="10">
    <source>
        <dbReference type="RuleBase" id="RU363036"/>
    </source>
</evidence>
<keyword evidence="6 10" id="KW-0648">Protein biosynthesis</keyword>
<dbReference type="GO" id="GO:0005524">
    <property type="term" value="F:ATP binding"/>
    <property type="evidence" value="ECO:0007669"/>
    <property type="project" value="UniProtKB-KW"/>
</dbReference>
<evidence type="ECO:0000313" key="12">
    <source>
        <dbReference type="Proteomes" id="UP000231246"/>
    </source>
</evidence>
<protein>
    <recommendedName>
        <fullName evidence="2 9">Tryptophan--tRNA ligase</fullName>
        <ecNumber evidence="2 9">6.1.1.2</ecNumber>
    </recommendedName>
</protein>
<evidence type="ECO:0000256" key="2">
    <source>
        <dbReference type="ARBA" id="ARBA00013161"/>
    </source>
</evidence>
<dbReference type="EMBL" id="PCTA01000033">
    <property type="protein sequence ID" value="PIP61198.1"/>
    <property type="molecule type" value="Genomic_DNA"/>
</dbReference>
<evidence type="ECO:0000313" key="11">
    <source>
        <dbReference type="EMBL" id="PIP61198.1"/>
    </source>
</evidence>
<dbReference type="SUPFAM" id="SSF52374">
    <property type="entry name" value="Nucleotidylyl transferase"/>
    <property type="match status" value="1"/>
</dbReference>
<dbReference type="NCBIfam" id="TIGR00233">
    <property type="entry name" value="trpS"/>
    <property type="match status" value="1"/>
</dbReference>
<evidence type="ECO:0000256" key="5">
    <source>
        <dbReference type="ARBA" id="ARBA00022840"/>
    </source>
</evidence>
<dbReference type="CDD" id="cd00806">
    <property type="entry name" value="TrpRS_core"/>
    <property type="match status" value="1"/>
</dbReference>
<accession>A0A2H0BW50</accession>
<dbReference type="Gene3D" id="1.10.240.10">
    <property type="entry name" value="Tyrosyl-Transfer RNA Synthetase"/>
    <property type="match status" value="1"/>
</dbReference>
<dbReference type="GO" id="GO:0006436">
    <property type="term" value="P:tryptophanyl-tRNA aminoacylation"/>
    <property type="evidence" value="ECO:0007669"/>
    <property type="project" value="UniProtKB-UniRule"/>
</dbReference>
<dbReference type="Gene3D" id="3.40.50.620">
    <property type="entry name" value="HUPs"/>
    <property type="match status" value="1"/>
</dbReference>
<keyword evidence="7 10" id="KW-0030">Aminoacyl-tRNA synthetase</keyword>
<evidence type="ECO:0000256" key="9">
    <source>
        <dbReference type="NCBIfam" id="TIGR00233"/>
    </source>
</evidence>
<dbReference type="PANTHER" id="PTHR43766">
    <property type="entry name" value="TRYPTOPHAN--TRNA LIGASE, MITOCHONDRIAL"/>
    <property type="match status" value="1"/>
</dbReference>
<dbReference type="Proteomes" id="UP000231246">
    <property type="component" value="Unassembled WGS sequence"/>
</dbReference>
<keyword evidence="4 10" id="KW-0547">Nucleotide-binding</keyword>
<gene>
    <name evidence="11" type="primary">trpS</name>
    <name evidence="11" type="ORF">COW99_05400</name>
</gene>
<keyword evidence="5 10" id="KW-0067">ATP-binding</keyword>
<evidence type="ECO:0000256" key="8">
    <source>
        <dbReference type="ARBA" id="ARBA00049929"/>
    </source>
</evidence>
<evidence type="ECO:0000256" key="4">
    <source>
        <dbReference type="ARBA" id="ARBA00022741"/>
    </source>
</evidence>
<dbReference type="GO" id="GO:0004830">
    <property type="term" value="F:tryptophan-tRNA ligase activity"/>
    <property type="evidence" value="ECO:0007669"/>
    <property type="project" value="UniProtKB-UniRule"/>
</dbReference>
<dbReference type="InterPro" id="IPR002305">
    <property type="entry name" value="aa-tRNA-synth_Ic"/>
</dbReference>